<keyword evidence="3" id="KW-1185">Reference proteome</keyword>
<accession>A0A8H5CWK3</accession>
<dbReference type="Proteomes" id="UP000559027">
    <property type="component" value="Unassembled WGS sequence"/>
</dbReference>
<protein>
    <submittedName>
        <fullName evidence="2">Uncharacterized protein</fullName>
    </submittedName>
</protein>
<reference evidence="2 3" key="1">
    <citation type="journal article" date="2020" name="ISME J.">
        <title>Uncovering the hidden diversity of litter-decomposition mechanisms in mushroom-forming fungi.</title>
        <authorList>
            <person name="Floudas D."/>
            <person name="Bentzer J."/>
            <person name="Ahren D."/>
            <person name="Johansson T."/>
            <person name="Persson P."/>
            <person name="Tunlid A."/>
        </authorList>
    </citation>
    <scope>NUCLEOTIDE SEQUENCE [LARGE SCALE GENOMIC DNA]</scope>
    <source>
        <strain evidence="2 3">CBS 146.42</strain>
    </source>
</reference>
<dbReference type="AlphaFoldDB" id="A0A8H5CWK3"/>
<dbReference type="Gene3D" id="3.40.50.720">
    <property type="entry name" value="NAD(P)-binding Rossmann-like Domain"/>
    <property type="match status" value="1"/>
</dbReference>
<feature type="region of interest" description="Disordered" evidence="1">
    <location>
        <begin position="1"/>
        <end position="29"/>
    </location>
</feature>
<evidence type="ECO:0000313" key="3">
    <source>
        <dbReference type="Proteomes" id="UP000559027"/>
    </source>
</evidence>
<name>A0A8H5CWK3_9AGAR</name>
<dbReference type="Pfam" id="PF13561">
    <property type="entry name" value="adh_short_C2"/>
    <property type="match status" value="1"/>
</dbReference>
<dbReference type="EMBL" id="JAACJO010000017">
    <property type="protein sequence ID" value="KAF5349230.1"/>
    <property type="molecule type" value="Genomic_DNA"/>
</dbReference>
<comment type="caution">
    <text evidence="2">The sequence shown here is derived from an EMBL/GenBank/DDBJ whole genome shotgun (WGS) entry which is preliminary data.</text>
</comment>
<dbReference type="SUPFAM" id="SSF51735">
    <property type="entry name" value="NAD(P)-binding Rossmann-fold domains"/>
    <property type="match status" value="1"/>
</dbReference>
<gene>
    <name evidence="2" type="ORF">D9756_009482</name>
</gene>
<evidence type="ECO:0000256" key="1">
    <source>
        <dbReference type="SAM" id="MobiDB-lite"/>
    </source>
</evidence>
<organism evidence="2 3">
    <name type="scientific">Leucocoprinus leucothites</name>
    <dbReference type="NCBI Taxonomy" id="201217"/>
    <lineage>
        <taxon>Eukaryota</taxon>
        <taxon>Fungi</taxon>
        <taxon>Dikarya</taxon>
        <taxon>Basidiomycota</taxon>
        <taxon>Agaricomycotina</taxon>
        <taxon>Agaricomycetes</taxon>
        <taxon>Agaricomycetidae</taxon>
        <taxon>Agaricales</taxon>
        <taxon>Agaricineae</taxon>
        <taxon>Agaricaceae</taxon>
        <taxon>Leucocoprinus</taxon>
    </lineage>
</organism>
<dbReference type="InterPro" id="IPR036291">
    <property type="entry name" value="NAD(P)-bd_dom_sf"/>
</dbReference>
<evidence type="ECO:0000313" key="2">
    <source>
        <dbReference type="EMBL" id="KAF5349230.1"/>
    </source>
</evidence>
<sequence>MTPKNSDLMELPSTPMLRASKGESPWGGIAGDPEEVAALVSYLVSNEAKLITGQSVSLDH</sequence>
<proteinExistence type="predicted"/>
<dbReference type="OrthoDB" id="498125at2759"/>
<dbReference type="InterPro" id="IPR002347">
    <property type="entry name" value="SDR_fam"/>
</dbReference>